<sequence>MKKLLSILTISTLTASIPAPLLANTPATRTLTSNSNNDYLPIKEFKNINVSSLKMTIDSKDNIYIGTSNDVFVLKHGETTPTKIDGIITNAIKYSVNSLGVDSKDNIYFSKFDGAYKLSAGATTATKIDGISNGICCTTIDSKDNIYIGTDNGAYKLSTGSNTPTKINGINERILSIEIDNNNNVYFGADTGVYKLSAGATTPTKINGINDYVKIIAADSKGNIYFGTLNCVFVLKQGETTATKIDGIDGYVATIGVDSENNIYIGTYNGNGVFVLKQGSDTPTKINGIQTFISMADFKFDKNNKIYFGTYNGAFVLKHGETTATKIDGTSYDIESIIIDSNDNIYFGTTRGTTNILQTVLSWAKTQSQFALVDSTKTQTWTRGDLLSVDGELNIDIANPNIDKIIFDNVEQPQTSKQWHINVKPETTACDHNLQVTFTLDGKQYTSEITVSMQAKINPPTPSKQENLSELIKTTDLGNIVDNNDDTIFNAVNQKNSNVIDDFSQIEITKKDNNSATLTAKKDSKSYAGSVDVTYNVVSATTVDLKIDVTSSASGIQIDSDYLAQLDSSKMTNKVDTFYYSNGKSTIKIKQPSTGNFITGIVYGCDDKWNKTPQSSNIDPTTGLEIDKGQYGSVDGRYLIELQHKDLPTHTKTIYLQISEKQKIEHYWDTPNGKKFEEWAEDNGEKNIRGYGASQLNNLFEISAIWKQSLKHLDLKLDNFVVDNIKNVSQDEIDTYKTKMLASVKEQVENYASGVVENTDYVININNLVAGDWTTSKDVKVQAVSGSTKLLSFDSKTIPVEQKEQVTPLTSTPDNKKDGDNKFWIIGVVVGVLAGLGLVYLLFKKFVFDKYILKRRSRKRRPK</sequence>
<dbReference type="Proteomes" id="UP000464735">
    <property type="component" value="Plasmid pScpBR12-2"/>
</dbReference>
<evidence type="ECO:0000313" key="3">
    <source>
        <dbReference type="EMBL" id="QIA69931.1"/>
    </source>
</evidence>
<protein>
    <recommendedName>
        <fullName evidence="5">Adhesion related protein, transmembrane</fullName>
    </recommendedName>
</protein>
<evidence type="ECO:0000313" key="4">
    <source>
        <dbReference type="Proteomes" id="UP000464735"/>
    </source>
</evidence>
<evidence type="ECO:0008006" key="5">
    <source>
        <dbReference type="Google" id="ProtNLM"/>
    </source>
</evidence>
<keyword evidence="1" id="KW-0812">Transmembrane</keyword>
<dbReference type="EMBL" id="CP046370">
    <property type="protein sequence ID" value="QIA69931.1"/>
    <property type="molecule type" value="Genomic_DNA"/>
</dbReference>
<dbReference type="AlphaFoldDB" id="A0AAJ4ELF5"/>
<gene>
    <name evidence="3" type="ORF">GL298_10905</name>
</gene>
<evidence type="ECO:0000256" key="2">
    <source>
        <dbReference type="SAM" id="SignalP"/>
    </source>
</evidence>
<evidence type="ECO:0000256" key="1">
    <source>
        <dbReference type="SAM" id="Phobius"/>
    </source>
</evidence>
<organism evidence="3 4">
    <name type="scientific">Spiroplasma citri</name>
    <dbReference type="NCBI Taxonomy" id="2133"/>
    <lineage>
        <taxon>Bacteria</taxon>
        <taxon>Bacillati</taxon>
        <taxon>Mycoplasmatota</taxon>
        <taxon>Mollicutes</taxon>
        <taxon>Entomoplasmatales</taxon>
        <taxon>Spiroplasmataceae</taxon>
        <taxon>Spiroplasma</taxon>
    </lineage>
</organism>
<proteinExistence type="predicted"/>
<keyword evidence="2" id="KW-0732">Signal</keyword>
<geneLocation type="plasmid" evidence="4">
    <name>pscpbr12-2</name>
</geneLocation>
<dbReference type="SUPFAM" id="SSF63829">
    <property type="entry name" value="Calcium-dependent phosphotriesterase"/>
    <property type="match status" value="1"/>
</dbReference>
<keyword evidence="3" id="KW-0614">Plasmid</keyword>
<keyword evidence="1" id="KW-0472">Membrane</keyword>
<feature type="chain" id="PRO_5042543764" description="Adhesion related protein, transmembrane" evidence="2">
    <location>
        <begin position="24"/>
        <end position="863"/>
    </location>
</feature>
<reference evidence="3 4" key="1">
    <citation type="submission" date="2019-11" db="EMBL/GenBank/DDBJ databases">
        <title>Whole genome sequencing and comparative genomics analyses of five strains of Spiroplasma citri.</title>
        <authorList>
            <person name="Yokomi R."/>
            <person name="Chen J."/>
            <person name="Rattner R."/>
            <person name="Vidalakis G."/>
        </authorList>
    </citation>
    <scope>NUCLEOTIDE SEQUENCE [LARGE SCALE GENOMIC DNA]</scope>
    <source>
        <strain evidence="3 4">BR12</strain>
        <plasmid evidence="4">pscpbr12-2</plasmid>
    </source>
</reference>
<dbReference type="GO" id="GO:0016020">
    <property type="term" value="C:membrane"/>
    <property type="evidence" value="ECO:0007669"/>
    <property type="project" value="InterPro"/>
</dbReference>
<feature type="transmembrane region" description="Helical" evidence="1">
    <location>
        <begin position="823"/>
        <end position="843"/>
    </location>
</feature>
<dbReference type="InterPro" id="IPR015943">
    <property type="entry name" value="WD40/YVTN_repeat-like_dom_sf"/>
</dbReference>
<dbReference type="RefSeq" id="WP_164028574.1">
    <property type="nucleotide sequence ID" value="NZ_CP046370.1"/>
</dbReference>
<accession>A0AAJ4ELF5</accession>
<keyword evidence="1" id="KW-1133">Transmembrane helix</keyword>
<name>A0AAJ4ELF5_SPICI</name>
<feature type="signal peptide" evidence="2">
    <location>
        <begin position="1"/>
        <end position="23"/>
    </location>
</feature>
<dbReference type="Gene3D" id="2.130.10.10">
    <property type="entry name" value="YVTN repeat-like/Quinoprotein amine dehydrogenase"/>
    <property type="match status" value="2"/>
</dbReference>